<comment type="subcellular location">
    <subcellularLocation>
        <location evidence="1">Membrane</location>
        <topology evidence="1">Multi-pass membrane protein</topology>
    </subcellularLocation>
</comment>
<dbReference type="InterPro" id="IPR045225">
    <property type="entry name" value="Uracil/uridine/allantoin_perm"/>
</dbReference>
<dbReference type="EMBL" id="JBGBPQ010000014">
    <property type="protein sequence ID" value="KAL1511291.1"/>
    <property type="molecule type" value="Genomic_DNA"/>
</dbReference>
<dbReference type="AlphaFoldDB" id="A0AB34J2A2"/>
<organism evidence="7 8">
    <name type="scientific">Prymnesium parvum</name>
    <name type="common">Toxic golden alga</name>
    <dbReference type="NCBI Taxonomy" id="97485"/>
    <lineage>
        <taxon>Eukaryota</taxon>
        <taxon>Haptista</taxon>
        <taxon>Haptophyta</taxon>
        <taxon>Prymnesiophyceae</taxon>
        <taxon>Prymnesiales</taxon>
        <taxon>Prymnesiaceae</taxon>
        <taxon>Prymnesium</taxon>
    </lineage>
</organism>
<dbReference type="GO" id="GO:0005886">
    <property type="term" value="C:plasma membrane"/>
    <property type="evidence" value="ECO:0007669"/>
    <property type="project" value="TreeGrafter"/>
</dbReference>
<reference evidence="7 8" key="1">
    <citation type="journal article" date="2024" name="Science">
        <title>Giant polyketide synthase enzymes in the biosynthesis of giant marine polyether toxins.</title>
        <authorList>
            <person name="Fallon T.R."/>
            <person name="Shende V.V."/>
            <person name="Wierzbicki I.H."/>
            <person name="Pendleton A.L."/>
            <person name="Watervoot N.F."/>
            <person name="Auber R.P."/>
            <person name="Gonzalez D.J."/>
            <person name="Wisecaver J.H."/>
            <person name="Moore B.S."/>
        </authorList>
    </citation>
    <scope>NUCLEOTIDE SEQUENCE [LARGE SCALE GENOMIC DNA]</scope>
    <source>
        <strain evidence="7 8">12B1</strain>
    </source>
</reference>
<keyword evidence="8" id="KW-1185">Reference proteome</keyword>
<evidence type="ECO:0000313" key="7">
    <source>
        <dbReference type="EMBL" id="KAL1511291.1"/>
    </source>
</evidence>
<feature type="transmembrane region" description="Helical" evidence="6">
    <location>
        <begin position="367"/>
        <end position="393"/>
    </location>
</feature>
<dbReference type="Gene3D" id="1.10.4160.10">
    <property type="entry name" value="Hydantoin permease"/>
    <property type="match status" value="1"/>
</dbReference>
<dbReference type="PANTHER" id="PTHR30618">
    <property type="entry name" value="NCS1 FAMILY PURINE/PYRIMIDINE TRANSPORTER"/>
    <property type="match status" value="1"/>
</dbReference>
<feature type="transmembrane region" description="Helical" evidence="6">
    <location>
        <begin position="52"/>
        <end position="74"/>
    </location>
</feature>
<keyword evidence="4 6" id="KW-1133">Transmembrane helix</keyword>
<feature type="transmembrane region" description="Helical" evidence="6">
    <location>
        <begin position="221"/>
        <end position="244"/>
    </location>
</feature>
<keyword evidence="5 6" id="KW-0472">Membrane</keyword>
<feature type="transmembrane region" description="Helical" evidence="6">
    <location>
        <begin position="169"/>
        <end position="189"/>
    </location>
</feature>
<feature type="transmembrane region" description="Helical" evidence="6">
    <location>
        <begin position="20"/>
        <end position="46"/>
    </location>
</feature>
<keyword evidence="3 6" id="KW-0812">Transmembrane</keyword>
<gene>
    <name evidence="7" type="ORF">AB1Y20_006096</name>
</gene>
<evidence type="ECO:0000256" key="1">
    <source>
        <dbReference type="ARBA" id="ARBA00004141"/>
    </source>
</evidence>
<sequence>MGAEDLNPTLPADKRWTWRVFAAAWLAMVANPASISAGASLLSFGVRVGEAAAAHLLGGLVLWAALVAAAWPGVQHGIPFPVQCRASFGVLGAHFCTLTRGAVALLWLSFQLWQATLGLHEGILRVGGRELSEWGRINENLTALQLALLLGFVQLHAVAIAIGVSRFRLLAFVSTPIQIAGFGVIVVWLCALCPFDEAIAAANANVSAAEAASGPYANARLLGFLAAVNASVSTWSTLVLNVCDLSRFAPSQKDQVIGQGLGLPLTFTLTGFVGLWGAGATQVAFGHAMWQVPQYFGAWPPAGAMLGALVLAVAILAVNVFANLLSPMNDILNLAPTVLQFRACGYACLCIAVLVCPWWLFSSQRSFVLTFLNGYAIVTGAIAGVLLSDFWVLKRGALDVKALYEPSRCFRRNAIRSNGADDTHSDSQG</sequence>
<accession>A0AB34J2A2</accession>
<evidence type="ECO:0000256" key="3">
    <source>
        <dbReference type="ARBA" id="ARBA00022692"/>
    </source>
</evidence>
<feature type="transmembrane region" description="Helical" evidence="6">
    <location>
        <begin position="86"/>
        <end position="110"/>
    </location>
</feature>
<proteinExistence type="inferred from homology"/>
<feature type="transmembrane region" description="Helical" evidence="6">
    <location>
        <begin position="298"/>
        <end position="322"/>
    </location>
</feature>
<evidence type="ECO:0000256" key="6">
    <source>
        <dbReference type="SAM" id="Phobius"/>
    </source>
</evidence>
<evidence type="ECO:0000256" key="5">
    <source>
        <dbReference type="ARBA" id="ARBA00023136"/>
    </source>
</evidence>
<dbReference type="Pfam" id="PF02133">
    <property type="entry name" value="Transp_cyt_pur"/>
    <property type="match status" value="1"/>
</dbReference>
<dbReference type="InterPro" id="IPR001248">
    <property type="entry name" value="Pur-cyt_permease"/>
</dbReference>
<feature type="transmembrane region" description="Helical" evidence="6">
    <location>
        <begin position="256"/>
        <end position="278"/>
    </location>
</feature>
<name>A0AB34J2A2_PRYPA</name>
<evidence type="ECO:0000256" key="2">
    <source>
        <dbReference type="ARBA" id="ARBA00008974"/>
    </source>
</evidence>
<evidence type="ECO:0000313" key="8">
    <source>
        <dbReference type="Proteomes" id="UP001515480"/>
    </source>
</evidence>
<dbReference type="GO" id="GO:0015205">
    <property type="term" value="F:nucleobase transmembrane transporter activity"/>
    <property type="evidence" value="ECO:0007669"/>
    <property type="project" value="TreeGrafter"/>
</dbReference>
<evidence type="ECO:0000256" key="4">
    <source>
        <dbReference type="ARBA" id="ARBA00022989"/>
    </source>
</evidence>
<comment type="similarity">
    <text evidence="2">Belongs to the purine-cytosine permease (2.A.39) family.</text>
</comment>
<feature type="transmembrane region" description="Helical" evidence="6">
    <location>
        <begin position="343"/>
        <end position="361"/>
    </location>
</feature>
<feature type="transmembrane region" description="Helical" evidence="6">
    <location>
        <begin position="143"/>
        <end position="162"/>
    </location>
</feature>
<comment type="caution">
    <text evidence="7">The sequence shown here is derived from an EMBL/GenBank/DDBJ whole genome shotgun (WGS) entry which is preliminary data.</text>
</comment>
<protein>
    <submittedName>
        <fullName evidence="7">Uncharacterized protein</fullName>
    </submittedName>
</protein>
<dbReference type="Proteomes" id="UP001515480">
    <property type="component" value="Unassembled WGS sequence"/>
</dbReference>
<dbReference type="PANTHER" id="PTHR30618:SF0">
    <property type="entry name" value="PURINE-URACIL PERMEASE NCS1"/>
    <property type="match status" value="1"/>
</dbReference>